<sequence length="251" mass="27601">MRIDRFSINPKTWLVLGLSAVPLALISLDIGARAVLLLLLICVVAWSGKLHAYGRYVLLGVGPVAVTAFCIQAVSFVGAQTIYAQWTPASFLNFRLSKEGILYGATLGLQILNFGTACAIAFLPVSAGELRWALTDWKLPSRLIYLLVTSMNAPVLLSRYVGLVRESQVRRGLDDSTVFSRSKLALTSIGTLINLILLEHEDRAQSLEQRGLDRPGERVFLRAYPDTQLQRVLRWIVGACGICTCIWGILA</sequence>
<dbReference type="InterPro" id="IPR003339">
    <property type="entry name" value="ABC/ECF_trnsptr_transmembrane"/>
</dbReference>
<dbReference type="CDD" id="cd16914">
    <property type="entry name" value="EcfT"/>
    <property type="match status" value="1"/>
</dbReference>
<evidence type="ECO:0000256" key="4">
    <source>
        <dbReference type="ARBA" id="ARBA00023136"/>
    </source>
</evidence>
<dbReference type="GeneID" id="96624512"/>
<protein>
    <recommendedName>
        <fullName evidence="8">Energy-coupling factor transporter transmembrane protein EcfT</fullName>
    </recommendedName>
</protein>
<accession>A0A7H2BCT5</accession>
<evidence type="ECO:0000313" key="6">
    <source>
        <dbReference type="EMBL" id="QNV37481.1"/>
    </source>
</evidence>
<dbReference type="Proteomes" id="UP000516404">
    <property type="component" value="Chromosome"/>
</dbReference>
<dbReference type="EMBL" id="CP061539">
    <property type="protein sequence ID" value="QNV37481.1"/>
    <property type="molecule type" value="Genomic_DNA"/>
</dbReference>
<keyword evidence="2 5" id="KW-0812">Transmembrane</keyword>
<feature type="transmembrane region" description="Helical" evidence="5">
    <location>
        <begin position="12"/>
        <end position="41"/>
    </location>
</feature>
<comment type="subcellular location">
    <subcellularLocation>
        <location evidence="1">Membrane</location>
        <topology evidence="1">Multi-pass membrane protein</topology>
    </subcellularLocation>
</comment>
<keyword evidence="4 5" id="KW-0472">Membrane</keyword>
<reference evidence="6 7" key="1">
    <citation type="submission" date="2020-09" db="EMBL/GenBank/DDBJ databases">
        <title>Investigation of environmental microbes.</title>
        <authorList>
            <person name="Ou Y."/>
            <person name="Kang Q."/>
        </authorList>
    </citation>
    <scope>NUCLEOTIDE SEQUENCE [LARGE SCALE GENOMIC DNA]</scope>
    <source>
        <strain evidence="6 7">KJZ-14</strain>
    </source>
</reference>
<dbReference type="KEGG" id="rter:IDM49_09695"/>
<dbReference type="AlphaFoldDB" id="A0A7H2BCT5"/>
<evidence type="ECO:0000256" key="1">
    <source>
        <dbReference type="ARBA" id="ARBA00004141"/>
    </source>
</evidence>
<keyword evidence="3 5" id="KW-1133">Transmembrane helix</keyword>
<feature type="transmembrane region" description="Helical" evidence="5">
    <location>
        <begin position="53"/>
        <end position="79"/>
    </location>
</feature>
<evidence type="ECO:0000256" key="5">
    <source>
        <dbReference type="SAM" id="Phobius"/>
    </source>
</evidence>
<name>A0A7H2BCT5_9MICC</name>
<evidence type="ECO:0000313" key="7">
    <source>
        <dbReference type="Proteomes" id="UP000516404"/>
    </source>
</evidence>
<gene>
    <name evidence="6" type="ORF">IDM49_09695</name>
</gene>
<evidence type="ECO:0000256" key="2">
    <source>
        <dbReference type="ARBA" id="ARBA00022692"/>
    </source>
</evidence>
<keyword evidence="7" id="KW-1185">Reference proteome</keyword>
<dbReference type="GO" id="GO:0005886">
    <property type="term" value="C:plasma membrane"/>
    <property type="evidence" value="ECO:0007669"/>
    <property type="project" value="UniProtKB-ARBA"/>
</dbReference>
<proteinExistence type="predicted"/>
<feature type="transmembrane region" description="Helical" evidence="5">
    <location>
        <begin position="232"/>
        <end position="250"/>
    </location>
</feature>
<feature type="transmembrane region" description="Helical" evidence="5">
    <location>
        <begin position="143"/>
        <end position="161"/>
    </location>
</feature>
<organism evidence="6 7">
    <name type="scientific">Rothia terrae</name>
    <dbReference type="NCBI Taxonomy" id="396015"/>
    <lineage>
        <taxon>Bacteria</taxon>
        <taxon>Bacillati</taxon>
        <taxon>Actinomycetota</taxon>
        <taxon>Actinomycetes</taxon>
        <taxon>Micrococcales</taxon>
        <taxon>Micrococcaceae</taxon>
        <taxon>Rothia</taxon>
    </lineage>
</organism>
<evidence type="ECO:0000256" key="3">
    <source>
        <dbReference type="ARBA" id="ARBA00022989"/>
    </source>
</evidence>
<dbReference type="RefSeq" id="WP_190724361.1">
    <property type="nucleotide sequence ID" value="NZ_CP061539.1"/>
</dbReference>
<feature type="transmembrane region" description="Helical" evidence="5">
    <location>
        <begin position="100"/>
        <end position="123"/>
    </location>
</feature>
<evidence type="ECO:0008006" key="8">
    <source>
        <dbReference type="Google" id="ProtNLM"/>
    </source>
</evidence>